<organism evidence="1 2">
    <name type="scientific">Polyangium fumosum</name>
    <dbReference type="NCBI Taxonomy" id="889272"/>
    <lineage>
        <taxon>Bacteria</taxon>
        <taxon>Pseudomonadati</taxon>
        <taxon>Myxococcota</taxon>
        <taxon>Polyangia</taxon>
        <taxon>Polyangiales</taxon>
        <taxon>Polyangiaceae</taxon>
        <taxon>Polyangium</taxon>
    </lineage>
</organism>
<dbReference type="Proteomes" id="UP000309215">
    <property type="component" value="Unassembled WGS sequence"/>
</dbReference>
<keyword evidence="2" id="KW-1185">Reference proteome</keyword>
<reference evidence="1 2" key="1">
    <citation type="submission" date="2019-04" db="EMBL/GenBank/DDBJ databases">
        <authorList>
            <person name="Li Y."/>
            <person name="Wang J."/>
        </authorList>
    </citation>
    <scope>NUCLEOTIDE SEQUENCE [LARGE SCALE GENOMIC DNA]</scope>
    <source>
        <strain evidence="1 2">DSM 14668</strain>
    </source>
</reference>
<dbReference type="RefSeq" id="WP_136933822.1">
    <property type="nucleotide sequence ID" value="NZ_SSMQ01000054.1"/>
</dbReference>
<name>A0A4U1IYE6_9BACT</name>
<dbReference type="EMBL" id="SSMQ01000054">
    <property type="protein sequence ID" value="TKC99692.1"/>
    <property type="molecule type" value="Genomic_DNA"/>
</dbReference>
<sequence>MASFGVMCAKRLSTAGLPRLFALGALVAWALVSGGCRSKECVPGQQVACACPAGAQGTQVCDDEGARFLPCVCDAPAAAQTAAQGNEPRRPRPVLAKKQIRCGTNLCETACCATFEPPSCTQDGRSCPRTANGEGVIFECDGPEDCGAEACCLIPGDRTIAAVCVPKGECAGTFTHPRLGTTVAPRVVCHANQDCALSEICSTAGTVAGISVCK</sequence>
<protein>
    <submittedName>
        <fullName evidence="1">Uncharacterized protein</fullName>
    </submittedName>
</protein>
<evidence type="ECO:0000313" key="2">
    <source>
        <dbReference type="Proteomes" id="UP000309215"/>
    </source>
</evidence>
<proteinExistence type="predicted"/>
<comment type="caution">
    <text evidence="1">The sequence shown here is derived from an EMBL/GenBank/DDBJ whole genome shotgun (WGS) entry which is preliminary data.</text>
</comment>
<evidence type="ECO:0000313" key="1">
    <source>
        <dbReference type="EMBL" id="TKC99692.1"/>
    </source>
</evidence>
<accession>A0A4U1IYE6</accession>
<gene>
    <name evidence="1" type="ORF">E8A74_37055</name>
</gene>
<dbReference type="OrthoDB" id="9832455at2"/>
<dbReference type="AlphaFoldDB" id="A0A4U1IYE6"/>